<reference evidence="1" key="1">
    <citation type="journal article" date="2015" name="Nature">
        <title>Complex archaea that bridge the gap between prokaryotes and eukaryotes.</title>
        <authorList>
            <person name="Spang A."/>
            <person name="Saw J.H."/>
            <person name="Jorgensen S.L."/>
            <person name="Zaremba-Niedzwiedzka K."/>
            <person name="Martijn J."/>
            <person name="Lind A.E."/>
            <person name="van Eijk R."/>
            <person name="Schleper C."/>
            <person name="Guy L."/>
            <person name="Ettema T.J."/>
        </authorList>
    </citation>
    <scope>NUCLEOTIDE SEQUENCE</scope>
</reference>
<dbReference type="EMBL" id="LAZR01000228">
    <property type="protein sequence ID" value="KKN80612.1"/>
    <property type="molecule type" value="Genomic_DNA"/>
</dbReference>
<dbReference type="AlphaFoldDB" id="A0A0F9TZZ7"/>
<name>A0A0F9TZZ7_9ZZZZ</name>
<evidence type="ECO:0000313" key="1">
    <source>
        <dbReference type="EMBL" id="KKN80612.1"/>
    </source>
</evidence>
<protein>
    <submittedName>
        <fullName evidence="1">Uncharacterized protein</fullName>
    </submittedName>
</protein>
<comment type="caution">
    <text evidence="1">The sequence shown here is derived from an EMBL/GenBank/DDBJ whole genome shotgun (WGS) entry which is preliminary data.</text>
</comment>
<organism evidence="1">
    <name type="scientific">marine sediment metagenome</name>
    <dbReference type="NCBI Taxonomy" id="412755"/>
    <lineage>
        <taxon>unclassified sequences</taxon>
        <taxon>metagenomes</taxon>
        <taxon>ecological metagenomes</taxon>
    </lineage>
</organism>
<sequence>MTDQAIPDLYKQPQYDGEYLVVANGDGHRIYTARFQRGSFYWHPALLIDHNADTALAAYKLASNHLKSAGVGPTLIADQFMHLTANLAAKQHRLMPFASRLFASEQSLQTMIRLAHLNDTACTQLLCEAGLMPSSPFAANNQALVRVAHDRLGMVPSLLIEAMGLTTDDNQYRKLIAKVFTQHPQLLKAMDAVDPQILSLVNRKLKGDFAHAAERRSLGEWLNAVREGTSTTTNYDYLVGDSGNASQMLYEFGVELLSLSFNAASSKTPKVKTHARTTVIDQPTLAGYIAGAQLSAGNYEVIDGLATAVFRASESVPSGTSDRQFLSAIFLKEINGEPLTDKSLRQFCNLFCLDFNYNKSLAAIKQAV</sequence>
<proteinExistence type="predicted"/>
<gene>
    <name evidence="1" type="ORF">LCGC14_0328310</name>
</gene>
<accession>A0A0F9TZZ7</accession>